<gene>
    <name evidence="6" type="ORF">CATMQ487_00930</name>
</gene>
<dbReference type="PROSITE" id="PS51123">
    <property type="entry name" value="OMPA_2"/>
    <property type="match status" value="1"/>
</dbReference>
<keyword evidence="2 4" id="KW-0472">Membrane</keyword>
<dbReference type="PROSITE" id="PS01068">
    <property type="entry name" value="OMPA_1"/>
    <property type="match status" value="1"/>
</dbReference>
<dbReference type="Proteomes" id="UP001057498">
    <property type="component" value="Chromosome"/>
</dbReference>
<dbReference type="InterPro" id="IPR050330">
    <property type="entry name" value="Bact_OuterMem_StrucFunc"/>
</dbReference>
<accession>A0ABM7YFL7</accession>
<dbReference type="InterPro" id="IPR036737">
    <property type="entry name" value="OmpA-like_sf"/>
</dbReference>
<name>A0ABM7YFL7_9BURK</name>
<dbReference type="CDD" id="cd07185">
    <property type="entry name" value="OmpA_C-like"/>
    <property type="match status" value="1"/>
</dbReference>
<evidence type="ECO:0000259" key="5">
    <source>
        <dbReference type="PROSITE" id="PS51123"/>
    </source>
</evidence>
<comment type="subcellular location">
    <subcellularLocation>
        <location evidence="1">Cell outer membrane</location>
    </subcellularLocation>
</comment>
<organism evidence="6 7">
    <name type="scientific">Sphaerotilus microaerophilus</name>
    <dbReference type="NCBI Taxonomy" id="2914710"/>
    <lineage>
        <taxon>Bacteria</taxon>
        <taxon>Pseudomonadati</taxon>
        <taxon>Pseudomonadota</taxon>
        <taxon>Betaproteobacteria</taxon>
        <taxon>Burkholderiales</taxon>
        <taxon>Sphaerotilaceae</taxon>
        <taxon>Sphaerotilus</taxon>
    </lineage>
</organism>
<dbReference type="InterPro" id="IPR006665">
    <property type="entry name" value="OmpA-like"/>
</dbReference>
<keyword evidence="7" id="KW-1185">Reference proteome</keyword>
<evidence type="ECO:0000256" key="3">
    <source>
        <dbReference type="ARBA" id="ARBA00023237"/>
    </source>
</evidence>
<evidence type="ECO:0000313" key="6">
    <source>
        <dbReference type="EMBL" id="BDI03123.1"/>
    </source>
</evidence>
<evidence type="ECO:0000256" key="4">
    <source>
        <dbReference type="PROSITE-ProRule" id="PRU00473"/>
    </source>
</evidence>
<protein>
    <recommendedName>
        <fullName evidence="5">OmpA-like domain-containing protein</fullName>
    </recommendedName>
</protein>
<dbReference type="PRINTS" id="PR01021">
    <property type="entry name" value="OMPADOMAIN"/>
</dbReference>
<dbReference type="PRINTS" id="PR01023">
    <property type="entry name" value="NAFLGMOTY"/>
</dbReference>
<proteinExistence type="predicted"/>
<sequence>MHANQARPNTPSTRRAWLTWLGAGGVGALVLPGCGSKRRAANAEPVPEPKSQNGIRIKQINNGTQITGDESLLFDTGKATIKPGGLLFLDKLARALRDKPQANVLVEGHTDNVGSAQLNDSLSERRALAVRQALIDRNIAASRMSARGLGMSKPIADNGTPEGRATNRRTEIFVIGESISSLD</sequence>
<reference evidence="6" key="1">
    <citation type="submission" date="2022-04" db="EMBL/GenBank/DDBJ databases">
        <title>Whole genome sequence of Sphaerotilus sp. FB-5.</title>
        <authorList>
            <person name="Takeda M."/>
            <person name="Narihara S."/>
            <person name="Akimoto M."/>
            <person name="Akimoto R."/>
            <person name="Nishiyashiki S."/>
            <person name="Murakami T."/>
        </authorList>
    </citation>
    <scope>NUCLEOTIDE SEQUENCE</scope>
    <source>
        <strain evidence="6">FB-5</strain>
    </source>
</reference>
<dbReference type="InterPro" id="IPR006311">
    <property type="entry name" value="TAT_signal"/>
</dbReference>
<evidence type="ECO:0000313" key="7">
    <source>
        <dbReference type="Proteomes" id="UP001057498"/>
    </source>
</evidence>
<dbReference type="InterPro" id="IPR006690">
    <property type="entry name" value="OMPA-like_CS"/>
</dbReference>
<dbReference type="PANTHER" id="PTHR30329:SF21">
    <property type="entry name" value="LIPOPROTEIN YIAD-RELATED"/>
    <property type="match status" value="1"/>
</dbReference>
<dbReference type="RefSeq" id="WP_251971442.1">
    <property type="nucleotide sequence ID" value="NZ_AP025730.1"/>
</dbReference>
<evidence type="ECO:0000256" key="2">
    <source>
        <dbReference type="ARBA" id="ARBA00023136"/>
    </source>
</evidence>
<dbReference type="EMBL" id="AP025730">
    <property type="protein sequence ID" value="BDI03123.1"/>
    <property type="molecule type" value="Genomic_DNA"/>
</dbReference>
<dbReference type="PANTHER" id="PTHR30329">
    <property type="entry name" value="STATOR ELEMENT OF FLAGELLAR MOTOR COMPLEX"/>
    <property type="match status" value="1"/>
</dbReference>
<feature type="domain" description="OmpA-like" evidence="5">
    <location>
        <begin position="61"/>
        <end position="178"/>
    </location>
</feature>
<keyword evidence="3" id="KW-0998">Cell outer membrane</keyword>
<dbReference type="Pfam" id="PF00691">
    <property type="entry name" value="OmpA"/>
    <property type="match status" value="1"/>
</dbReference>
<dbReference type="SUPFAM" id="SSF103088">
    <property type="entry name" value="OmpA-like"/>
    <property type="match status" value="1"/>
</dbReference>
<evidence type="ECO:0000256" key="1">
    <source>
        <dbReference type="ARBA" id="ARBA00004442"/>
    </source>
</evidence>
<dbReference type="Gene3D" id="3.30.1330.60">
    <property type="entry name" value="OmpA-like domain"/>
    <property type="match status" value="1"/>
</dbReference>
<dbReference type="InterPro" id="IPR006664">
    <property type="entry name" value="OMP_bac"/>
</dbReference>
<dbReference type="PROSITE" id="PS51318">
    <property type="entry name" value="TAT"/>
    <property type="match status" value="1"/>
</dbReference>